<dbReference type="RefSeq" id="XP_016481768.1">
    <property type="nucleotide sequence ID" value="XM_016626282.1"/>
</dbReference>
<dbReference type="PANTHER" id="PTHR46890">
    <property type="entry name" value="NON-LTR RETROLELEMENT REVERSE TRANSCRIPTASE-LIKE PROTEIN-RELATED"/>
    <property type="match status" value="1"/>
</dbReference>
<dbReference type="OMA" id="WIKACIN"/>
<dbReference type="InterPro" id="IPR052343">
    <property type="entry name" value="Retrotransposon-Effector_Assoc"/>
</dbReference>
<evidence type="ECO:0000259" key="1">
    <source>
        <dbReference type="Pfam" id="PF00078"/>
    </source>
</evidence>
<dbReference type="PaxDb" id="4097-A0A1S4AZ25"/>
<protein>
    <recommendedName>
        <fullName evidence="4">Reverse transcriptase domain-containing protein</fullName>
    </recommendedName>
</protein>
<evidence type="ECO:0008006" key="4">
    <source>
        <dbReference type="Google" id="ProtNLM"/>
    </source>
</evidence>
<dbReference type="Pfam" id="PF03372">
    <property type="entry name" value="Exo_endo_phos"/>
    <property type="match status" value="1"/>
</dbReference>
<feature type="domain" description="Reverse transcriptase" evidence="1">
    <location>
        <begin position="426"/>
        <end position="524"/>
    </location>
</feature>
<dbReference type="OrthoDB" id="1937528at2759"/>
<dbReference type="STRING" id="4097.A0A1S4AZ25"/>
<accession>A0A1S4AZ25</accession>
<feature type="domain" description="Endonuclease/exonuclease/phosphatase" evidence="2">
    <location>
        <begin position="6"/>
        <end position="181"/>
    </location>
</feature>
<dbReference type="Pfam" id="PF00078">
    <property type="entry name" value="RVT_1"/>
    <property type="match status" value="1"/>
</dbReference>
<dbReference type="InterPro" id="IPR036691">
    <property type="entry name" value="Endo/exonu/phosph_ase_sf"/>
</dbReference>
<dbReference type="PANTHER" id="PTHR46890:SF1">
    <property type="entry name" value="REVERSE TRANSCRIPTASE DOMAIN-CONTAINING PROTEIN"/>
    <property type="match status" value="1"/>
</dbReference>
<dbReference type="KEGG" id="nta:107802732"/>
<dbReference type="Gene3D" id="3.60.10.10">
    <property type="entry name" value="Endonuclease/exonuclease/phosphatase"/>
    <property type="match status" value="1"/>
</dbReference>
<proteinExistence type="predicted"/>
<dbReference type="InterPro" id="IPR005135">
    <property type="entry name" value="Endo/exonuclease/phosphatase"/>
</dbReference>
<dbReference type="GO" id="GO:0003824">
    <property type="term" value="F:catalytic activity"/>
    <property type="evidence" value="ECO:0007669"/>
    <property type="project" value="InterPro"/>
</dbReference>
<organism evidence="3">
    <name type="scientific">Nicotiana tabacum</name>
    <name type="common">Common tobacco</name>
    <dbReference type="NCBI Taxonomy" id="4097"/>
    <lineage>
        <taxon>Eukaryota</taxon>
        <taxon>Viridiplantae</taxon>
        <taxon>Streptophyta</taxon>
        <taxon>Embryophyta</taxon>
        <taxon>Tracheophyta</taxon>
        <taxon>Spermatophyta</taxon>
        <taxon>Magnoliopsida</taxon>
        <taxon>eudicotyledons</taxon>
        <taxon>Gunneridae</taxon>
        <taxon>Pentapetalae</taxon>
        <taxon>asterids</taxon>
        <taxon>lamiids</taxon>
        <taxon>Solanales</taxon>
        <taxon>Solanaceae</taxon>
        <taxon>Nicotianoideae</taxon>
        <taxon>Nicotianeae</taxon>
        <taxon>Nicotiana</taxon>
    </lineage>
</organism>
<evidence type="ECO:0000313" key="3">
    <source>
        <dbReference type="RefSeq" id="XP_016481768.1"/>
    </source>
</evidence>
<dbReference type="InterPro" id="IPR000477">
    <property type="entry name" value="RT_dom"/>
</dbReference>
<reference evidence="3" key="1">
    <citation type="submission" date="2025-08" db="UniProtKB">
        <authorList>
            <consortium name="RefSeq"/>
        </authorList>
    </citation>
    <scope>IDENTIFICATION</scope>
</reference>
<evidence type="ECO:0000259" key="2">
    <source>
        <dbReference type="Pfam" id="PF03372"/>
    </source>
</evidence>
<sequence length="631" mass="72673">MGSWKAEIYCFQETKVKGEIREIVRDLWASRWVKYAQLEASGTRGGILIMWDSRVWEGEISSVGMFSITIKFSGRSQDFVWHLSSIYAPNDRGEREEVWWEVGVARGLFNGPWVVCGDFNIVRYPSEKKNCSNFNRSMAEFAEFINDMGLVDLQLMGWRFTWRKRVDHNVAARLDRFLSGNWEPVKSYFKFENWWLLTEGFNKRIKEWWECFSCEGSPNFVLAFKLKALKGKLKEWSKSAQGNLKTQKLSILGQLAELEETEEVRKEEIAWRQRSRAIWLKEGDKNTKFFHRTANAHKRFNNIDKLQVNGETVENPVDIKREIVAFYQHLYSESWRPKCSLRGCPTINAEDNQMLLSPIEPQEIWECVKACAGDKAPGDKAPGPDGYTMAFYIQCWEVIGLEEVIAAVQNFHESGTFEKSFNATLILAERLKKVIGKLVDTQQMAFIKGRQIMDAILIANECVDAKMRSKDPGILCKLGIEKAYDHLNWEFLLGILLKMGFDEKWIKWIKACINTVKFSILINGSPAGFFSSQRDDTLVFCDANRDKVLLLRVIFILFEAISGLHINWNKSFIYPVNEVMEIHNLVNILGGIIGTLPTVHLGMPLGAKSKSKGIWNDVIEKCEKKLVSWKS</sequence>
<name>A0A1S4AZ25_TOBAC</name>
<dbReference type="SUPFAM" id="SSF56219">
    <property type="entry name" value="DNase I-like"/>
    <property type="match status" value="1"/>
</dbReference>
<dbReference type="AlphaFoldDB" id="A0A1S4AZ25"/>
<gene>
    <name evidence="3" type="primary">LOC107802732</name>
</gene>